<reference evidence="1" key="1">
    <citation type="journal article" date="2020" name="Microb. Genom.">
        <title>Genetic diversity of clinical and environmental Mucorales isolates obtained from an investigation of mucormycosis cases among solid organ transplant recipients.</title>
        <authorList>
            <person name="Nguyen M.H."/>
            <person name="Kaul D."/>
            <person name="Muto C."/>
            <person name="Cheng S.J."/>
            <person name="Richter R.A."/>
            <person name="Bruno V.M."/>
            <person name="Liu G."/>
            <person name="Beyhan S."/>
            <person name="Sundermann A.J."/>
            <person name="Mounaud S."/>
            <person name="Pasculle A.W."/>
            <person name="Nierman W.C."/>
            <person name="Driscoll E."/>
            <person name="Cumbie R."/>
            <person name="Clancy C.J."/>
            <person name="Dupont C.L."/>
        </authorList>
    </citation>
    <scope>NUCLEOTIDE SEQUENCE</scope>
    <source>
        <strain evidence="1">GL16</strain>
    </source>
</reference>
<comment type="caution">
    <text evidence="1">The sequence shown here is derived from an EMBL/GenBank/DDBJ whole genome shotgun (WGS) entry which is preliminary data.</text>
</comment>
<evidence type="ECO:0000313" key="1">
    <source>
        <dbReference type="EMBL" id="KAG1531860.1"/>
    </source>
</evidence>
<gene>
    <name evidence="1" type="ORF">G6F51_013354</name>
</gene>
<accession>A0A9P6XT55</accession>
<proteinExistence type="predicted"/>
<evidence type="ECO:0000313" key="2">
    <source>
        <dbReference type="Proteomes" id="UP000717996"/>
    </source>
</evidence>
<sequence>MLKLWSNWLGSRELVGELEAMTCQWQKTKLTVFGTRMLPSGKFIFYKKATAVISPTAIYYAAAARLLQIVLSVKHLVTLNHMKLMAMVQAIDEYSNENLDLTISTDQPYITYYSSSQDSSGSEEENTPEYVQKALSASKSVKHPDDIVSAGVWEKMIIEDVNKALLQEKRSLNMQ</sequence>
<protein>
    <submittedName>
        <fullName evidence="1">Uncharacterized protein</fullName>
    </submittedName>
</protein>
<dbReference type="EMBL" id="JAANIT010005138">
    <property type="protein sequence ID" value="KAG1531860.1"/>
    <property type="molecule type" value="Genomic_DNA"/>
</dbReference>
<name>A0A9P6XT55_RHIOR</name>
<dbReference type="Proteomes" id="UP000717996">
    <property type="component" value="Unassembled WGS sequence"/>
</dbReference>
<organism evidence="1 2">
    <name type="scientific">Rhizopus oryzae</name>
    <name type="common">Mucormycosis agent</name>
    <name type="synonym">Rhizopus arrhizus var. delemar</name>
    <dbReference type="NCBI Taxonomy" id="64495"/>
    <lineage>
        <taxon>Eukaryota</taxon>
        <taxon>Fungi</taxon>
        <taxon>Fungi incertae sedis</taxon>
        <taxon>Mucoromycota</taxon>
        <taxon>Mucoromycotina</taxon>
        <taxon>Mucoromycetes</taxon>
        <taxon>Mucorales</taxon>
        <taxon>Mucorineae</taxon>
        <taxon>Rhizopodaceae</taxon>
        <taxon>Rhizopus</taxon>
    </lineage>
</organism>
<dbReference type="AlphaFoldDB" id="A0A9P6XT55"/>